<evidence type="ECO:0000313" key="2">
    <source>
        <dbReference type="EMBL" id="OMP05894.1"/>
    </source>
</evidence>
<comment type="caution">
    <text evidence="2">The sequence shown here is derived from an EMBL/GenBank/DDBJ whole genome shotgun (WGS) entry which is preliminary data.</text>
</comment>
<dbReference type="EMBL" id="AWWV01005131">
    <property type="protein sequence ID" value="OMP05894.1"/>
    <property type="molecule type" value="Genomic_DNA"/>
</dbReference>
<dbReference type="AlphaFoldDB" id="A0A1R3KFT4"/>
<evidence type="ECO:0000313" key="1">
    <source>
        <dbReference type="EMBL" id="OMO94234.1"/>
    </source>
</evidence>
<keyword evidence="3" id="KW-1185">Reference proteome</keyword>
<reference evidence="2 3" key="1">
    <citation type="submission" date="2013-09" db="EMBL/GenBank/DDBJ databases">
        <title>Corchorus capsularis genome sequencing.</title>
        <authorList>
            <person name="Alam M."/>
            <person name="Haque M.S."/>
            <person name="Islam M.S."/>
            <person name="Emdad E.M."/>
            <person name="Islam M.M."/>
            <person name="Ahmed B."/>
            <person name="Halim A."/>
            <person name="Hossen Q.M.M."/>
            <person name="Hossain M.Z."/>
            <person name="Ahmed R."/>
            <person name="Khan M.M."/>
            <person name="Islam R."/>
            <person name="Rashid M.M."/>
            <person name="Khan S.A."/>
            <person name="Rahman M.S."/>
            <person name="Alam M."/>
        </authorList>
    </citation>
    <scope>NUCLEOTIDE SEQUENCE [LARGE SCALE GENOMIC DNA]</scope>
    <source>
        <strain evidence="3">cv. CVL-1</strain>
        <tissue evidence="2">Whole seedling</tissue>
    </source>
</reference>
<accession>A0A1R3KFT4</accession>
<name>A0A1R3KFT4_COCAP</name>
<protein>
    <submittedName>
        <fullName evidence="2">Uncharacterized protein</fullName>
    </submittedName>
</protein>
<dbReference type="EMBL" id="AWWV01007914">
    <property type="protein sequence ID" value="OMO94234.1"/>
    <property type="molecule type" value="Genomic_DNA"/>
</dbReference>
<dbReference type="Gramene" id="OMO94234">
    <property type="protein sequence ID" value="OMO94234"/>
    <property type="gene ID" value="CCACVL1_06106"/>
</dbReference>
<sequence>MAVKFGWLSKEAALQFSVKRKGGSG</sequence>
<organism evidence="2 3">
    <name type="scientific">Corchorus capsularis</name>
    <name type="common">Jute</name>
    <dbReference type="NCBI Taxonomy" id="210143"/>
    <lineage>
        <taxon>Eukaryota</taxon>
        <taxon>Viridiplantae</taxon>
        <taxon>Streptophyta</taxon>
        <taxon>Embryophyta</taxon>
        <taxon>Tracheophyta</taxon>
        <taxon>Spermatophyta</taxon>
        <taxon>Magnoliopsida</taxon>
        <taxon>eudicotyledons</taxon>
        <taxon>Gunneridae</taxon>
        <taxon>Pentapetalae</taxon>
        <taxon>rosids</taxon>
        <taxon>malvids</taxon>
        <taxon>Malvales</taxon>
        <taxon>Malvaceae</taxon>
        <taxon>Grewioideae</taxon>
        <taxon>Apeibeae</taxon>
        <taxon>Corchorus</taxon>
    </lineage>
</organism>
<gene>
    <name evidence="2" type="ORF">CCACVL1_01797</name>
    <name evidence="1" type="ORF">CCACVL1_06106</name>
</gene>
<proteinExistence type="predicted"/>
<dbReference type="Gramene" id="OMP05894">
    <property type="protein sequence ID" value="OMP05894"/>
    <property type="gene ID" value="CCACVL1_01797"/>
</dbReference>
<evidence type="ECO:0000313" key="3">
    <source>
        <dbReference type="Proteomes" id="UP000188268"/>
    </source>
</evidence>
<dbReference type="Proteomes" id="UP000188268">
    <property type="component" value="Unassembled WGS sequence"/>
</dbReference>